<evidence type="ECO:0008006" key="2">
    <source>
        <dbReference type="Google" id="ProtNLM"/>
    </source>
</evidence>
<reference evidence="1" key="1">
    <citation type="journal article" date="2015" name="Nature">
        <title>Complex archaea that bridge the gap between prokaryotes and eukaryotes.</title>
        <authorList>
            <person name="Spang A."/>
            <person name="Saw J.H."/>
            <person name="Jorgensen S.L."/>
            <person name="Zaremba-Niedzwiedzka K."/>
            <person name="Martijn J."/>
            <person name="Lind A.E."/>
            <person name="van Eijk R."/>
            <person name="Schleper C."/>
            <person name="Guy L."/>
            <person name="Ettema T.J."/>
        </authorList>
    </citation>
    <scope>NUCLEOTIDE SEQUENCE</scope>
</reference>
<proteinExistence type="predicted"/>
<dbReference type="EMBL" id="LAZR01007440">
    <property type="protein sequence ID" value="KKM85254.1"/>
    <property type="molecule type" value="Genomic_DNA"/>
</dbReference>
<evidence type="ECO:0000313" key="1">
    <source>
        <dbReference type="EMBL" id="KKM85254.1"/>
    </source>
</evidence>
<accession>A0A0F9KSI7</accession>
<protein>
    <recommendedName>
        <fullName evidence="2">3-keto-disaccharide hydrolase domain-containing protein</fullName>
    </recommendedName>
</protein>
<organism evidence="1">
    <name type="scientific">marine sediment metagenome</name>
    <dbReference type="NCBI Taxonomy" id="412755"/>
    <lineage>
        <taxon>unclassified sequences</taxon>
        <taxon>metagenomes</taxon>
        <taxon>ecological metagenomes</taxon>
    </lineage>
</organism>
<name>A0A0F9KSI7_9ZZZZ</name>
<gene>
    <name evidence="1" type="ORF">LCGC14_1290870</name>
</gene>
<comment type="caution">
    <text evidence="1">The sequence shown here is derived from an EMBL/GenBank/DDBJ whole genome shotgun (WGS) entry which is preliminary data.</text>
</comment>
<dbReference type="AlphaFoldDB" id="A0A0F9KSI7"/>
<sequence>MTLPIPFPTDQLIERKTSIGAMRDLWIPGSFDYDVFEDKFWGDTLHTLYPAAKTSSGSVTFAEHNENGYLSIVADSGSGNYAGQGLGLQFTGDRGYLAEFIVQLPSAITDFKFECGMSDSDAHAGAINQKAATSTFTATDCAVIVMDTTDDANFAFISAMTGTGVETQDITAHLPILSTTYRIAIRAETDSVSAYINGTQVGGGAHLCNGATKMTPWVFCQARTSSERILLLYKWRVIQPAY</sequence>